<keyword evidence="2" id="KW-0472">Membrane</keyword>
<dbReference type="AlphaFoldDB" id="A0A8H4LCT6"/>
<reference evidence="3 4" key="1">
    <citation type="submission" date="2020-01" db="EMBL/GenBank/DDBJ databases">
        <title>Identification and distribution of gene clusters putatively required for synthesis of sphingolipid metabolism inhibitors in phylogenetically diverse species of the filamentous fungus Fusarium.</title>
        <authorList>
            <person name="Kim H.-S."/>
            <person name="Busman M."/>
            <person name="Brown D.W."/>
            <person name="Divon H."/>
            <person name="Uhlig S."/>
            <person name="Proctor R.H."/>
        </authorList>
    </citation>
    <scope>NUCLEOTIDE SEQUENCE [LARGE SCALE GENOMIC DNA]</scope>
    <source>
        <strain evidence="3 4">NRRL 20459</strain>
    </source>
</reference>
<accession>A0A8H4LCT6</accession>
<dbReference type="Proteomes" id="UP000554235">
    <property type="component" value="Unassembled WGS sequence"/>
</dbReference>
<protein>
    <submittedName>
        <fullName evidence="3">Tat pathway signal sequence</fullName>
    </submittedName>
</protein>
<evidence type="ECO:0000313" key="4">
    <source>
        <dbReference type="Proteomes" id="UP000554235"/>
    </source>
</evidence>
<evidence type="ECO:0000313" key="3">
    <source>
        <dbReference type="EMBL" id="KAF4465189.1"/>
    </source>
</evidence>
<feature type="region of interest" description="Disordered" evidence="1">
    <location>
        <begin position="90"/>
        <end position="127"/>
    </location>
</feature>
<feature type="region of interest" description="Disordered" evidence="1">
    <location>
        <begin position="301"/>
        <end position="346"/>
    </location>
</feature>
<dbReference type="EMBL" id="JAADYS010001076">
    <property type="protein sequence ID" value="KAF4465189.1"/>
    <property type="molecule type" value="Genomic_DNA"/>
</dbReference>
<feature type="region of interest" description="Disordered" evidence="1">
    <location>
        <begin position="1"/>
        <end position="74"/>
    </location>
</feature>
<proteinExistence type="predicted"/>
<feature type="compositionally biased region" description="Low complexity" evidence="1">
    <location>
        <begin position="58"/>
        <end position="73"/>
    </location>
</feature>
<keyword evidence="2" id="KW-1133">Transmembrane helix</keyword>
<feature type="compositionally biased region" description="Pro residues" evidence="1">
    <location>
        <begin position="91"/>
        <end position="102"/>
    </location>
</feature>
<gene>
    <name evidence="3" type="ORF">FALBO_7958</name>
</gene>
<dbReference type="OrthoDB" id="5296155at2759"/>
<feature type="compositionally biased region" description="Basic and acidic residues" evidence="1">
    <location>
        <begin position="112"/>
        <end position="127"/>
    </location>
</feature>
<feature type="compositionally biased region" description="Low complexity" evidence="1">
    <location>
        <begin position="8"/>
        <end position="17"/>
    </location>
</feature>
<sequence length="366" mass="39609">MIRGHSRGVGSMSSRSSVPYMPPIDENEVASTPPLPSPPKTPLRVPQKSPRRTPARANGHVNGNGNGVTKNGGLPPPYVPPYIFAAGYSSPPVPTRRPPPPSYTEAHVGKGKLVDRDSLGEEEERGERRVCGVEARRGCCLLGIAIAAMAIIAIGLGVGLTIGLADKRKSSPQNSSPALDPSFPAGSYAFKAALQETSTECTSNPSTWRCYPYAEGSPATFFWVITYVNTQYYRISSTNNPFAPSFTNLTLELLDEDTSKERLRFSFSMNKTVVPDDKLSSNNRAARCAFDDTHFEATMWTRKSDDQSNDDGESESSKFAPWPGDVEIVQRKTSESGSPKCVDANGDVVADIKPGSGTCECRYTNF</sequence>
<keyword evidence="2" id="KW-0812">Transmembrane</keyword>
<feature type="transmembrane region" description="Helical" evidence="2">
    <location>
        <begin position="141"/>
        <end position="165"/>
    </location>
</feature>
<name>A0A8H4LCT6_9HYPO</name>
<keyword evidence="4" id="KW-1185">Reference proteome</keyword>
<evidence type="ECO:0000256" key="1">
    <source>
        <dbReference type="SAM" id="MobiDB-lite"/>
    </source>
</evidence>
<comment type="caution">
    <text evidence="3">The sequence shown here is derived from an EMBL/GenBank/DDBJ whole genome shotgun (WGS) entry which is preliminary data.</text>
</comment>
<organism evidence="3 4">
    <name type="scientific">Fusarium albosuccineum</name>
    <dbReference type="NCBI Taxonomy" id="1237068"/>
    <lineage>
        <taxon>Eukaryota</taxon>
        <taxon>Fungi</taxon>
        <taxon>Dikarya</taxon>
        <taxon>Ascomycota</taxon>
        <taxon>Pezizomycotina</taxon>
        <taxon>Sordariomycetes</taxon>
        <taxon>Hypocreomycetidae</taxon>
        <taxon>Hypocreales</taxon>
        <taxon>Nectriaceae</taxon>
        <taxon>Fusarium</taxon>
        <taxon>Fusarium decemcellulare species complex</taxon>
    </lineage>
</organism>
<evidence type="ECO:0000256" key="2">
    <source>
        <dbReference type="SAM" id="Phobius"/>
    </source>
</evidence>